<evidence type="ECO:0000313" key="2">
    <source>
        <dbReference type="WBParaSite" id="jg7625"/>
    </source>
</evidence>
<dbReference type="GO" id="GO:0032039">
    <property type="term" value="C:integrator complex"/>
    <property type="evidence" value="ECO:0007669"/>
    <property type="project" value="InterPro"/>
</dbReference>
<protein>
    <submittedName>
        <fullName evidence="2">Uncharacterized protein</fullName>
    </submittedName>
</protein>
<dbReference type="AlphaFoldDB" id="A0A915ELL3"/>
<evidence type="ECO:0000313" key="1">
    <source>
        <dbReference type="Proteomes" id="UP000887574"/>
    </source>
</evidence>
<keyword evidence="1" id="KW-1185">Reference proteome</keyword>
<organism evidence="1 2">
    <name type="scientific">Ditylenchus dipsaci</name>
    <dbReference type="NCBI Taxonomy" id="166011"/>
    <lineage>
        <taxon>Eukaryota</taxon>
        <taxon>Metazoa</taxon>
        <taxon>Ecdysozoa</taxon>
        <taxon>Nematoda</taxon>
        <taxon>Chromadorea</taxon>
        <taxon>Rhabditida</taxon>
        <taxon>Tylenchina</taxon>
        <taxon>Tylenchomorpha</taxon>
        <taxon>Sphaerularioidea</taxon>
        <taxon>Anguinidae</taxon>
        <taxon>Anguininae</taxon>
        <taxon>Ditylenchus</taxon>
    </lineage>
</organism>
<name>A0A915ELL3_9BILA</name>
<dbReference type="InterPro" id="IPR029321">
    <property type="entry name" value="INTS2"/>
</dbReference>
<sequence length="907" mass="103162">MHIAEAKIFAAIKNGVLLQQLGDFDNDQLKLLLPTLMLASFPTTSAFSTELDNLRERLIDLHSGNHFHLFMRLDYSQISQKCHQMQQSSNLAGFNKSFLQMEPMEKVLYVCAHLISRMQFSEVINDAVEKFEPFDIEHCNEELIALFLLNQSESFDLVLERLLSLKPYDENGYLAKQRHQALFQLFQLQPDQAERYLSDLLCSENHLNLVVKMLCSTDIFQEQFVVDTLIAHLTNKTGLFTTYITKTHRPSMKRIVDRVTNIMAKIDRNNDELNERVILLICLISSYPSSRLSATDCQHWILFLTSQTSAKSNLLKLALAAILACPNLVNNQRDEIAEKYLIVFFQWIRDLATSSEHSSLSQLMLLVAIHMNTNKGDELSRLLSSVLGFKVNDTLRKLVTVKTLYLQHAVTDRDVAEKAAKLGVTKNWIKNQIKSCALPIHPVMTNLLQSFSDSCIPAPISEDQPNKNYNDTIDEAFFEEIFSADLFDETVVVKQVLSLFYLLHFTYKLDTSPISKMNLGSKQPPTPYSQKLWAKVPIRYLLLLLDERPAAFQHIRNICLRFIGNQNDVHVSPVAFRASLENMQTDVSSFSVYLNQIDSSSLQEQYVRIWQRFENLIPRRLYQDTLQVWLNTPQAAVSGIIQVDNELLLAETPLILFRVDERIFKSPPHFLCLMHMLSFYLDASKNANHIRLLKAKAQHTSKSEIEEKSQLLKSYIGTQYLAVVQLLLELCDDTSNSSAAQNGAEQLEEIKKISCGQIHQMFIADSLLPKLVHFNTYPLRLIPIMVKGVPSAHVLIGFIGELLTSANLERRIFGIVLMAELTQQYKIPTAFSGASLISDVLDTLLSCSITEQHIVLSSLLDTLQRVRQIALSRIAVYASIVAAQASPEKSLLAMVEKTMEDCERLQI</sequence>
<dbReference type="Pfam" id="PF14750">
    <property type="entry name" value="INTS2"/>
    <property type="match status" value="2"/>
</dbReference>
<dbReference type="Proteomes" id="UP000887574">
    <property type="component" value="Unplaced"/>
</dbReference>
<reference evidence="2" key="1">
    <citation type="submission" date="2022-11" db="UniProtKB">
        <authorList>
            <consortium name="WormBaseParasite"/>
        </authorList>
    </citation>
    <scope>IDENTIFICATION</scope>
</reference>
<proteinExistence type="predicted"/>
<dbReference type="PANTHER" id="PTHR28608">
    <property type="entry name" value="INTEGRATOR COMPLEX SUBUNIT 2"/>
    <property type="match status" value="1"/>
</dbReference>
<accession>A0A915ELL3</accession>
<dbReference type="GO" id="GO:0034472">
    <property type="term" value="P:snRNA 3'-end processing"/>
    <property type="evidence" value="ECO:0007669"/>
    <property type="project" value="TreeGrafter"/>
</dbReference>
<dbReference type="PANTHER" id="PTHR28608:SF1">
    <property type="entry name" value="INTEGRATOR COMPLEX SUBUNIT 2"/>
    <property type="match status" value="1"/>
</dbReference>
<dbReference type="WBParaSite" id="jg7625">
    <property type="protein sequence ID" value="jg7625"/>
    <property type="gene ID" value="jg7625"/>
</dbReference>